<gene>
    <name evidence="1" type="ORF">LRLP16767_LR202_02118</name>
</gene>
<dbReference type="Proteomes" id="UP000235484">
    <property type="component" value="Unassembled WGS sequence"/>
</dbReference>
<name>A0A0U5FE23_LIMRT</name>
<dbReference type="RefSeq" id="WP_153710288.1">
    <property type="nucleotide sequence ID" value="NZ_CP065330.1"/>
</dbReference>
<organism evidence="1 2">
    <name type="scientific">Limosilactobacillus reuteri</name>
    <name type="common">Lactobacillus reuteri</name>
    <dbReference type="NCBI Taxonomy" id="1598"/>
    <lineage>
        <taxon>Bacteria</taxon>
        <taxon>Bacillati</taxon>
        <taxon>Bacillota</taxon>
        <taxon>Bacilli</taxon>
        <taxon>Lactobacillales</taxon>
        <taxon>Lactobacillaceae</taxon>
        <taxon>Limosilactobacillus</taxon>
    </lineage>
</organism>
<protein>
    <submittedName>
        <fullName evidence="1">Uncharacterized protein</fullName>
    </submittedName>
</protein>
<accession>A0A0U5FE23</accession>
<evidence type="ECO:0000313" key="2">
    <source>
        <dbReference type="Proteomes" id="UP000235484"/>
    </source>
</evidence>
<dbReference type="EMBL" id="LN887683">
    <property type="protein sequence ID" value="CUR42449.1"/>
    <property type="molecule type" value="Genomic_DNA"/>
</dbReference>
<sequence>MTDKEIALELTKIYVEHLNKQMDNKHQHTDLDFKAFGNVYSNLYQLVHLIDNSDEGK</sequence>
<proteinExistence type="predicted"/>
<reference evidence="2" key="1">
    <citation type="submission" date="2015-10" db="EMBL/GenBank/DDBJ databases">
        <authorList>
            <person name="Crossman L.C."/>
        </authorList>
    </citation>
    <scope>NUCLEOTIDE SEQUENCE [LARGE SCALE GENOMIC DNA]</scope>
    <source>
        <strain evidence="2">20-2</strain>
    </source>
</reference>
<evidence type="ECO:0000313" key="1">
    <source>
        <dbReference type="EMBL" id="CUR42449.1"/>
    </source>
</evidence>
<dbReference type="AlphaFoldDB" id="A0A0U5FE23"/>